<name>A0A4R1LTK0_9SPHI</name>
<keyword evidence="1" id="KW-0813">Transport</keyword>
<accession>A0A4R1LTK0</accession>
<dbReference type="Gene3D" id="2.60.40.10">
    <property type="entry name" value="Immunoglobulins"/>
    <property type="match status" value="1"/>
</dbReference>
<keyword evidence="2 6" id="KW-0349">Heme</keyword>
<evidence type="ECO:0000256" key="6">
    <source>
        <dbReference type="PIRSR" id="PIRSR602324-1"/>
    </source>
</evidence>
<evidence type="ECO:0000259" key="7">
    <source>
        <dbReference type="PROSITE" id="PS50093"/>
    </source>
</evidence>
<keyword evidence="3 6" id="KW-0479">Metal-binding</keyword>
<dbReference type="Proteomes" id="UP000294616">
    <property type="component" value="Unassembled WGS sequence"/>
</dbReference>
<evidence type="ECO:0000313" key="9">
    <source>
        <dbReference type="EMBL" id="TCK82646.1"/>
    </source>
</evidence>
<dbReference type="PROSITE" id="PS50093">
    <property type="entry name" value="PKD"/>
    <property type="match status" value="1"/>
</dbReference>
<dbReference type="SUPFAM" id="SSF46626">
    <property type="entry name" value="Cytochrome c"/>
    <property type="match status" value="1"/>
</dbReference>
<dbReference type="InterPro" id="IPR035986">
    <property type="entry name" value="PKD_dom_sf"/>
</dbReference>
<dbReference type="InterPro" id="IPR009056">
    <property type="entry name" value="Cyt_c-like_dom"/>
</dbReference>
<sequence>MKICTVRNFKFMKLMGLVLVLFTVVLAGCSRNSGMVDDGQKPDDSRFTPVVLAQDLDEPNTFAVMNNGNVVISERKGDIKLYDAALDTTTLVAHINVNTKYTSAEGVVREAEEGLLGLILDPDFDTNHWIYIYYAHPTEKKHILTRWEMVDGKLVDNSEKVLLEVTTQREVCCHTGGGMTWDKDGNLFLTVGNNTGNALSAHTDERPGRASWDDQAHAANTNDLRGKILRIHPEDDGTYTIPKGNLFPEGTEKTRPEIYTMGHRNAWRVSVDSKTGYVYWGEVGPDASVDSEIGPRGYDELNQARGPGNFGWPFFVGPNAAFPYFDYEKDVPLEKKDPNNYTNTSVNNTGLELLPPVAKPFIYYPYGPSEEFPLVGSGSRSATGGPIYHRADFKDDAKRPFPSYYEGKWLATDLSRGWIMAITMKENGDYESMERFLPSYHPVEPIDMKFGPEGDLYVLEYGSTWFAKSHNSQLVKIEYNAGNRTPIAEASVEKNGGPVPFTTKLSAEGSRDLDGDELKYEWKVTDEAGASVQTFTEANPSVTFDKEGVFTATLTVTDPSGESSSKSVKIISGNTAPEITFDVLGNKTFFFPGKPFNYQVNLSDAEDGSLADGKITPDHVSVSIQYVSEGFDWAEVIQNQRSVNMSAGLNVAQALMAKNNCTSCHNLDQVSIGPALVKISEKYKNTPSEWERLNNKIRNGGTGVWGEAVMPANPGVSANDASTILNYIMHVTDETSKSLPVKGTFNAVVPDGDNGRGSYILQAGYTDKGAGTAPAQAVESIVRLRNPLVPAGDADDIQGGEMSDNGRGGKVIKPLNGTSVGFKGLDLTNIKSLQIAGSATQRENNAGATIEAHLGSPTGALIGQTTIALFIAPPRGQMPTMEQALQDAGGNKAAAEKAIAAAMAAARAANTAPPVVINLDQALTGPQDIYFVFKNAEAGATQPLMTLNGVEFKQE</sequence>
<evidence type="ECO:0000256" key="5">
    <source>
        <dbReference type="ARBA" id="ARBA00023004"/>
    </source>
</evidence>
<feature type="domain" description="Cytochrome c" evidence="8">
    <location>
        <begin position="643"/>
        <end position="732"/>
    </location>
</feature>
<dbReference type="InterPro" id="IPR013783">
    <property type="entry name" value="Ig-like_fold"/>
</dbReference>
<dbReference type="PRINTS" id="PR00606">
    <property type="entry name" value="CYTCHROMECID"/>
</dbReference>
<dbReference type="GO" id="GO:0009055">
    <property type="term" value="F:electron transfer activity"/>
    <property type="evidence" value="ECO:0007669"/>
    <property type="project" value="InterPro"/>
</dbReference>
<feature type="binding site" description="covalent" evidence="6">
    <location>
        <position position="665"/>
    </location>
    <ligand>
        <name>heme c</name>
        <dbReference type="ChEBI" id="CHEBI:61717"/>
    </ligand>
</feature>
<evidence type="ECO:0000256" key="2">
    <source>
        <dbReference type="ARBA" id="ARBA00022617"/>
    </source>
</evidence>
<dbReference type="PROSITE" id="PS51007">
    <property type="entry name" value="CYTC"/>
    <property type="match status" value="1"/>
</dbReference>
<evidence type="ECO:0000313" key="10">
    <source>
        <dbReference type="Proteomes" id="UP000294616"/>
    </source>
</evidence>
<dbReference type="Pfam" id="PF00034">
    <property type="entry name" value="Cytochrom_C"/>
    <property type="match status" value="1"/>
</dbReference>
<feature type="domain" description="PKD" evidence="7">
    <location>
        <begin position="515"/>
        <end position="570"/>
    </location>
</feature>
<comment type="PTM">
    <text evidence="6">Binds 1 heme c group covalently per subunit.</text>
</comment>
<keyword evidence="5 6" id="KW-0408">Iron</keyword>
<organism evidence="9 10">
    <name type="scientific">Albibacterium bauzanense</name>
    <dbReference type="NCBI Taxonomy" id="653929"/>
    <lineage>
        <taxon>Bacteria</taxon>
        <taxon>Pseudomonadati</taxon>
        <taxon>Bacteroidota</taxon>
        <taxon>Sphingobacteriia</taxon>
        <taxon>Sphingobacteriales</taxon>
        <taxon>Sphingobacteriaceae</taxon>
        <taxon>Albibacterium</taxon>
    </lineage>
</organism>
<dbReference type="PROSITE" id="PS51257">
    <property type="entry name" value="PROKAR_LIPOPROTEIN"/>
    <property type="match status" value="1"/>
</dbReference>
<comment type="caution">
    <text evidence="9">The sequence shown here is derived from an EMBL/GenBank/DDBJ whole genome shotgun (WGS) entry which is preliminary data.</text>
</comment>
<dbReference type="AlphaFoldDB" id="A0A4R1LTK0"/>
<dbReference type="PANTHER" id="PTHR19328">
    <property type="entry name" value="HEDGEHOG-INTERACTING PROTEIN"/>
    <property type="match status" value="1"/>
</dbReference>
<feature type="binding site" description="covalent" evidence="6">
    <location>
        <position position="661"/>
    </location>
    <ligand>
        <name>heme c</name>
        <dbReference type="ChEBI" id="CHEBI:61717"/>
    </ligand>
</feature>
<dbReference type="Gene3D" id="2.120.10.30">
    <property type="entry name" value="TolB, C-terminal domain"/>
    <property type="match status" value="1"/>
</dbReference>
<dbReference type="InterPro" id="IPR002324">
    <property type="entry name" value="Cyt_c_ID"/>
</dbReference>
<dbReference type="Gene3D" id="2.60.120.260">
    <property type="entry name" value="Galactose-binding domain-like"/>
    <property type="match status" value="1"/>
</dbReference>
<dbReference type="CDD" id="cd00146">
    <property type="entry name" value="PKD"/>
    <property type="match status" value="1"/>
</dbReference>
<protein>
    <submittedName>
        <fullName evidence="9">Cytochrome c</fullName>
    </submittedName>
</protein>
<evidence type="ECO:0000259" key="8">
    <source>
        <dbReference type="PROSITE" id="PS51007"/>
    </source>
</evidence>
<dbReference type="PANTHER" id="PTHR19328:SF75">
    <property type="entry name" value="ALDOSE SUGAR DEHYDROGENASE YLII"/>
    <property type="match status" value="1"/>
</dbReference>
<dbReference type="InterPro" id="IPR012938">
    <property type="entry name" value="Glc/Sorbosone_DH"/>
</dbReference>
<dbReference type="CDD" id="cd04084">
    <property type="entry name" value="CBM6_xylanase-like"/>
    <property type="match status" value="1"/>
</dbReference>
<dbReference type="SMART" id="SM00089">
    <property type="entry name" value="PKD"/>
    <property type="match status" value="1"/>
</dbReference>
<reference evidence="9 10" key="1">
    <citation type="submission" date="2019-03" db="EMBL/GenBank/DDBJ databases">
        <title>Genomic Encyclopedia of Archaeal and Bacterial Type Strains, Phase II (KMG-II): from individual species to whole genera.</title>
        <authorList>
            <person name="Goeker M."/>
        </authorList>
    </citation>
    <scope>NUCLEOTIDE SEQUENCE [LARGE SCALE GENOMIC DNA]</scope>
    <source>
        <strain evidence="9 10">DSM 22554</strain>
    </source>
</reference>
<dbReference type="InterPro" id="IPR022409">
    <property type="entry name" value="PKD/Chitinase_dom"/>
</dbReference>
<dbReference type="InterPro" id="IPR011041">
    <property type="entry name" value="Quinoprot_gluc/sorb_DH_b-prop"/>
</dbReference>
<feature type="binding site" description="covalent" evidence="6">
    <location>
        <position position="710"/>
    </location>
    <ligand>
        <name>heme c</name>
        <dbReference type="ChEBI" id="CHEBI:61717"/>
    </ligand>
</feature>
<dbReference type="SUPFAM" id="SSF49299">
    <property type="entry name" value="PKD domain"/>
    <property type="match status" value="1"/>
</dbReference>
<dbReference type="Gene3D" id="1.10.760.10">
    <property type="entry name" value="Cytochrome c-like domain"/>
    <property type="match status" value="1"/>
</dbReference>
<keyword evidence="10" id="KW-1185">Reference proteome</keyword>
<dbReference type="Pfam" id="PF07995">
    <property type="entry name" value="GSDH"/>
    <property type="match status" value="1"/>
</dbReference>
<gene>
    <name evidence="9" type="ORF">C8N28_1230</name>
</gene>
<dbReference type="InterPro" id="IPR011042">
    <property type="entry name" value="6-blade_b-propeller_TolB-like"/>
</dbReference>
<evidence type="ECO:0000256" key="3">
    <source>
        <dbReference type="ARBA" id="ARBA00022723"/>
    </source>
</evidence>
<dbReference type="SUPFAM" id="SSF50952">
    <property type="entry name" value="Soluble quinoprotein glucose dehydrogenase"/>
    <property type="match status" value="1"/>
</dbReference>
<dbReference type="InterPro" id="IPR036909">
    <property type="entry name" value="Cyt_c-like_dom_sf"/>
</dbReference>
<dbReference type="EMBL" id="SMGO01000002">
    <property type="protein sequence ID" value="TCK82646.1"/>
    <property type="molecule type" value="Genomic_DNA"/>
</dbReference>
<proteinExistence type="predicted"/>
<evidence type="ECO:0000256" key="1">
    <source>
        <dbReference type="ARBA" id="ARBA00022448"/>
    </source>
</evidence>
<evidence type="ECO:0000256" key="4">
    <source>
        <dbReference type="ARBA" id="ARBA00022982"/>
    </source>
</evidence>
<dbReference type="InterPro" id="IPR000601">
    <property type="entry name" value="PKD_dom"/>
</dbReference>
<dbReference type="Pfam" id="PF18911">
    <property type="entry name" value="PKD_4"/>
    <property type="match status" value="1"/>
</dbReference>
<dbReference type="GO" id="GO:0020037">
    <property type="term" value="F:heme binding"/>
    <property type="evidence" value="ECO:0007669"/>
    <property type="project" value="InterPro"/>
</dbReference>
<dbReference type="GO" id="GO:0005506">
    <property type="term" value="F:iron ion binding"/>
    <property type="evidence" value="ECO:0007669"/>
    <property type="project" value="InterPro"/>
</dbReference>
<keyword evidence="4" id="KW-0249">Electron transport</keyword>